<name>A0A0F0HGQ2_LENAE</name>
<dbReference type="InterPro" id="IPR023393">
    <property type="entry name" value="START-like_dom_sf"/>
</dbReference>
<comment type="caution">
    <text evidence="3">The sequence shown here is derived from an EMBL/GenBank/DDBJ whole genome shotgun (WGS) entry which is preliminary data.</text>
</comment>
<reference evidence="3 4" key="1">
    <citation type="submission" date="2015-02" db="EMBL/GenBank/DDBJ databases">
        <authorList>
            <person name="Ju K.-S."/>
            <person name="Doroghazi J.R."/>
            <person name="Metcalf W."/>
        </authorList>
    </citation>
    <scope>NUCLEOTIDE SEQUENCE [LARGE SCALE GENOMIC DNA]</scope>
    <source>
        <strain evidence="3 4">NRRL B-16140</strain>
    </source>
</reference>
<accession>A0A0F0HGQ2</accession>
<dbReference type="PATRIC" id="fig|68170.10.peg.65"/>
<dbReference type="InterPro" id="IPR013538">
    <property type="entry name" value="ASHA1/2-like_C"/>
</dbReference>
<proteinExistence type="inferred from homology"/>
<protein>
    <recommendedName>
        <fullName evidence="2">Activator of Hsp90 ATPase homologue 1/2-like C-terminal domain-containing protein</fullName>
    </recommendedName>
</protein>
<dbReference type="RefSeq" id="WP_045309263.1">
    <property type="nucleotide sequence ID" value="NZ_JYJG01000001.1"/>
</dbReference>
<comment type="similarity">
    <text evidence="1">Belongs to the AHA1 family.</text>
</comment>
<dbReference type="Pfam" id="PF08327">
    <property type="entry name" value="AHSA1"/>
    <property type="match status" value="1"/>
</dbReference>
<feature type="domain" description="Activator of Hsp90 ATPase homologue 1/2-like C-terminal" evidence="2">
    <location>
        <begin position="16"/>
        <end position="130"/>
    </location>
</feature>
<sequence length="158" mass="17757">MSEEVPDVSKSVTVHASIEQAFAIFAEKPLEWWPPTHVFVKDRQSITIEPRVGGRYYETGADGEEIAWGTITEWNPPKRLVMTWRVGPGWRPIFDDVKASFIEVDFVAVDENTTEVRLTHAQLHRHGEIAGQIHSALDGPSPGETLEQFADVVREHAA</sequence>
<dbReference type="Gene3D" id="3.30.530.20">
    <property type="match status" value="1"/>
</dbReference>
<dbReference type="Proteomes" id="UP000033393">
    <property type="component" value="Unassembled WGS sequence"/>
</dbReference>
<dbReference type="OrthoDB" id="268331at2"/>
<evidence type="ECO:0000313" key="3">
    <source>
        <dbReference type="EMBL" id="KJK53472.1"/>
    </source>
</evidence>
<evidence type="ECO:0000256" key="1">
    <source>
        <dbReference type="ARBA" id="ARBA00006817"/>
    </source>
</evidence>
<dbReference type="EMBL" id="JYJG01000001">
    <property type="protein sequence ID" value="KJK53472.1"/>
    <property type="molecule type" value="Genomic_DNA"/>
</dbReference>
<keyword evidence="4" id="KW-1185">Reference proteome</keyword>
<evidence type="ECO:0000313" key="4">
    <source>
        <dbReference type="Proteomes" id="UP000033393"/>
    </source>
</evidence>
<organism evidence="3 4">
    <name type="scientific">Lentzea aerocolonigenes</name>
    <name type="common">Lechevalieria aerocolonigenes</name>
    <name type="synonym">Saccharothrix aerocolonigenes</name>
    <dbReference type="NCBI Taxonomy" id="68170"/>
    <lineage>
        <taxon>Bacteria</taxon>
        <taxon>Bacillati</taxon>
        <taxon>Actinomycetota</taxon>
        <taxon>Actinomycetes</taxon>
        <taxon>Pseudonocardiales</taxon>
        <taxon>Pseudonocardiaceae</taxon>
        <taxon>Lentzea</taxon>
    </lineage>
</organism>
<dbReference type="AlphaFoldDB" id="A0A0F0HGQ2"/>
<gene>
    <name evidence="3" type="ORF">UK23_00315</name>
</gene>
<dbReference type="SUPFAM" id="SSF55961">
    <property type="entry name" value="Bet v1-like"/>
    <property type="match status" value="1"/>
</dbReference>
<evidence type="ECO:0000259" key="2">
    <source>
        <dbReference type="Pfam" id="PF08327"/>
    </source>
</evidence>